<name>A0A365P319_9FLAO</name>
<feature type="modified residue" description="4-aspartylphosphate" evidence="2">
    <location>
        <position position="60"/>
    </location>
</feature>
<gene>
    <name evidence="4" type="ORF">DPN68_04015</name>
</gene>
<evidence type="ECO:0000259" key="3">
    <source>
        <dbReference type="PROSITE" id="PS50110"/>
    </source>
</evidence>
<dbReference type="GO" id="GO:0000160">
    <property type="term" value="P:phosphorelay signal transduction system"/>
    <property type="evidence" value="ECO:0007669"/>
    <property type="project" value="InterPro"/>
</dbReference>
<feature type="domain" description="Response regulatory" evidence="3">
    <location>
        <begin position="2"/>
        <end position="132"/>
    </location>
</feature>
<dbReference type="RefSeq" id="WP_113988368.1">
    <property type="nucleotide sequence ID" value="NZ_QLST01000004.1"/>
</dbReference>
<dbReference type="InterPro" id="IPR011006">
    <property type="entry name" value="CheY-like_superfamily"/>
</dbReference>
<comment type="caution">
    <text evidence="4">The sequence shown here is derived from an EMBL/GenBank/DDBJ whole genome shotgun (WGS) entry which is preliminary data.</text>
</comment>
<reference evidence="4 5" key="1">
    <citation type="submission" date="2018-06" db="EMBL/GenBank/DDBJ databases">
        <title>Flavobacterium tibetense sp. nov., isolated from a wetland YonghuCo on Tibetan Plateau.</title>
        <authorList>
            <person name="Xing P."/>
            <person name="Phurbu D."/>
            <person name="Lu H."/>
        </authorList>
    </citation>
    <scope>NUCLEOTIDE SEQUENCE [LARGE SCALE GENOMIC DNA]</scope>
    <source>
        <strain evidence="4 5">YH5</strain>
    </source>
</reference>
<keyword evidence="1" id="KW-0238">DNA-binding</keyword>
<accession>A0A365P319</accession>
<dbReference type="InterPro" id="IPR016032">
    <property type="entry name" value="Sig_transdc_resp-reg_C-effctor"/>
</dbReference>
<dbReference type="Gene3D" id="3.40.50.2300">
    <property type="match status" value="1"/>
</dbReference>
<keyword evidence="2" id="KW-0597">Phosphoprotein</keyword>
<dbReference type="GO" id="GO:0006355">
    <property type="term" value="P:regulation of DNA-templated transcription"/>
    <property type="evidence" value="ECO:0007669"/>
    <property type="project" value="InterPro"/>
</dbReference>
<keyword evidence="5" id="KW-1185">Reference proteome</keyword>
<dbReference type="SUPFAM" id="SSF52172">
    <property type="entry name" value="CheY-like"/>
    <property type="match status" value="1"/>
</dbReference>
<dbReference type="OrthoDB" id="651456at2"/>
<dbReference type="SUPFAM" id="SSF46894">
    <property type="entry name" value="C-terminal effector domain of the bipartite response regulators"/>
    <property type="match status" value="1"/>
</dbReference>
<dbReference type="InterPro" id="IPR001789">
    <property type="entry name" value="Sig_transdc_resp-reg_receiver"/>
</dbReference>
<sequence length="216" mass="24882">MKILIADDHASIFEPFKFFFETAFKNKKHSFTTVINCKEAVNEIERKKLKNSTFDFAVIDISMPGYAEKDIHNGSDLCKYLNQEMPNCKTFINTAILENFTLFDLVQNLKPDGIAVKSDMKAEDYIAAFEKIWQGEIFRSSSVDNKVNEIWGYETLANETNRTIITCLANGYKIKEIANELQLTEVSINKRISKIKKALEINETTILREVKRRGYV</sequence>
<protein>
    <recommendedName>
        <fullName evidence="3">Response regulatory domain-containing protein</fullName>
    </recommendedName>
</protein>
<dbReference type="GO" id="GO:0003677">
    <property type="term" value="F:DNA binding"/>
    <property type="evidence" value="ECO:0007669"/>
    <property type="project" value="UniProtKB-KW"/>
</dbReference>
<evidence type="ECO:0000313" key="5">
    <source>
        <dbReference type="Proteomes" id="UP000253319"/>
    </source>
</evidence>
<evidence type="ECO:0000256" key="2">
    <source>
        <dbReference type="PROSITE-ProRule" id="PRU00169"/>
    </source>
</evidence>
<evidence type="ECO:0000256" key="1">
    <source>
        <dbReference type="ARBA" id="ARBA00023125"/>
    </source>
</evidence>
<dbReference type="PROSITE" id="PS50110">
    <property type="entry name" value="RESPONSE_REGULATORY"/>
    <property type="match status" value="1"/>
</dbReference>
<dbReference type="Proteomes" id="UP000253319">
    <property type="component" value="Unassembled WGS sequence"/>
</dbReference>
<organism evidence="4 5">
    <name type="scientific">Flavobacterium tibetense</name>
    <dbReference type="NCBI Taxonomy" id="2233533"/>
    <lineage>
        <taxon>Bacteria</taxon>
        <taxon>Pseudomonadati</taxon>
        <taxon>Bacteroidota</taxon>
        <taxon>Flavobacteriia</taxon>
        <taxon>Flavobacteriales</taxon>
        <taxon>Flavobacteriaceae</taxon>
        <taxon>Flavobacterium</taxon>
    </lineage>
</organism>
<evidence type="ECO:0000313" key="4">
    <source>
        <dbReference type="EMBL" id="RBA28938.1"/>
    </source>
</evidence>
<dbReference type="AlphaFoldDB" id="A0A365P319"/>
<dbReference type="EMBL" id="QLST01000004">
    <property type="protein sequence ID" value="RBA28938.1"/>
    <property type="molecule type" value="Genomic_DNA"/>
</dbReference>
<proteinExistence type="predicted"/>